<evidence type="ECO:0000256" key="3">
    <source>
        <dbReference type="SAM" id="SignalP"/>
    </source>
</evidence>
<keyword evidence="2" id="KW-0812">Transmembrane</keyword>
<feature type="transmembrane region" description="Helical" evidence="2">
    <location>
        <begin position="254"/>
        <end position="275"/>
    </location>
</feature>
<evidence type="ECO:0000256" key="2">
    <source>
        <dbReference type="SAM" id="Phobius"/>
    </source>
</evidence>
<keyword evidence="3" id="KW-0732">Signal</keyword>
<accession>A0A8H6HMD2</accession>
<feature type="signal peptide" evidence="3">
    <location>
        <begin position="1"/>
        <end position="34"/>
    </location>
</feature>
<evidence type="ECO:0000313" key="5">
    <source>
        <dbReference type="Proteomes" id="UP000521943"/>
    </source>
</evidence>
<feature type="region of interest" description="Disordered" evidence="1">
    <location>
        <begin position="173"/>
        <end position="235"/>
    </location>
</feature>
<dbReference type="EMBL" id="JACGCI010000071">
    <property type="protein sequence ID" value="KAF6748433.1"/>
    <property type="molecule type" value="Genomic_DNA"/>
</dbReference>
<proteinExistence type="predicted"/>
<dbReference type="OrthoDB" id="2966769at2759"/>
<feature type="compositionally biased region" description="Low complexity" evidence="1">
    <location>
        <begin position="219"/>
        <end position="235"/>
    </location>
</feature>
<keyword evidence="2" id="KW-0472">Membrane</keyword>
<keyword evidence="2" id="KW-1133">Transmembrane helix</keyword>
<feature type="compositionally biased region" description="Low complexity" evidence="1">
    <location>
        <begin position="173"/>
        <end position="209"/>
    </location>
</feature>
<dbReference type="Proteomes" id="UP000521943">
    <property type="component" value="Unassembled WGS sequence"/>
</dbReference>
<name>A0A8H6HMD2_9AGAR</name>
<keyword evidence="5" id="KW-1185">Reference proteome</keyword>
<dbReference type="AlphaFoldDB" id="A0A8H6HMD2"/>
<protein>
    <submittedName>
        <fullName evidence="4">Uncharacterized protein</fullName>
    </submittedName>
</protein>
<organism evidence="4 5">
    <name type="scientific">Ephemerocybe angulata</name>
    <dbReference type="NCBI Taxonomy" id="980116"/>
    <lineage>
        <taxon>Eukaryota</taxon>
        <taxon>Fungi</taxon>
        <taxon>Dikarya</taxon>
        <taxon>Basidiomycota</taxon>
        <taxon>Agaricomycotina</taxon>
        <taxon>Agaricomycetes</taxon>
        <taxon>Agaricomycetidae</taxon>
        <taxon>Agaricales</taxon>
        <taxon>Agaricineae</taxon>
        <taxon>Psathyrellaceae</taxon>
        <taxon>Ephemerocybe</taxon>
    </lineage>
</organism>
<reference evidence="4 5" key="1">
    <citation type="submission" date="2020-07" db="EMBL/GenBank/DDBJ databases">
        <title>Comparative genomics of pyrophilous fungi reveals a link between fire events and developmental genes.</title>
        <authorList>
            <consortium name="DOE Joint Genome Institute"/>
            <person name="Steindorff A.S."/>
            <person name="Carver A."/>
            <person name="Calhoun S."/>
            <person name="Stillman K."/>
            <person name="Liu H."/>
            <person name="Lipzen A."/>
            <person name="Pangilinan J."/>
            <person name="Labutti K."/>
            <person name="Bruns T.D."/>
            <person name="Grigoriev I.V."/>
        </authorList>
    </citation>
    <scope>NUCLEOTIDE SEQUENCE [LARGE SCALE GENOMIC DNA]</scope>
    <source>
        <strain evidence="4 5">CBS 144469</strain>
    </source>
</reference>
<sequence length="312" mass="32688">MAFCPSPQSASSPLRLFPAIFVILVLLQCQVSLASFTSNACWLETRRCIQRVASGAFCFVPVAKETTTTLCNAASADFQAVLDVHRSQSLSIAYYDGVTNRQLGGTDWAIPPTPGVYRLCASGRAGNGELQTICTNADKDNVFNGNPACLVIGGPETVSDGCYDAVQAAPAATTTTTSTTSATSTSSTTTTTTTSSTSSTSTTTTSEEPSSSKEKESSESPTPSVTTTSTPLPTSTIVVSNTLPAAKVDKVKDVAVPIICSILGVLAALIGAGFWKKHEAQRLQAAQAARRNNLPERLEENLDGVYDAFPRP</sequence>
<evidence type="ECO:0000256" key="1">
    <source>
        <dbReference type="SAM" id="MobiDB-lite"/>
    </source>
</evidence>
<evidence type="ECO:0000313" key="4">
    <source>
        <dbReference type="EMBL" id="KAF6748433.1"/>
    </source>
</evidence>
<gene>
    <name evidence="4" type="ORF">DFP72DRAFT_576164</name>
</gene>
<feature type="chain" id="PRO_5034123711" evidence="3">
    <location>
        <begin position="35"/>
        <end position="312"/>
    </location>
</feature>
<comment type="caution">
    <text evidence="4">The sequence shown here is derived from an EMBL/GenBank/DDBJ whole genome shotgun (WGS) entry which is preliminary data.</text>
</comment>